<evidence type="ECO:0000313" key="3">
    <source>
        <dbReference type="Proteomes" id="UP000309550"/>
    </source>
</evidence>
<proteinExistence type="predicted"/>
<protein>
    <submittedName>
        <fullName evidence="2">Redoxin domain-containing protein</fullName>
    </submittedName>
</protein>
<dbReference type="InterPro" id="IPR000866">
    <property type="entry name" value="AhpC/TSA"/>
</dbReference>
<gene>
    <name evidence="2" type="ORF">FDT80_10820</name>
</gene>
<reference evidence="2 3" key="1">
    <citation type="submission" date="2019-05" db="EMBL/GenBank/DDBJ databases">
        <title>Sulfitobacter sabulilitoris sp. nov., isolated from a marine sand.</title>
        <authorList>
            <person name="Yoon J.-H."/>
        </authorList>
    </citation>
    <scope>NUCLEOTIDE SEQUENCE [LARGE SCALE GENOMIC DNA]</scope>
    <source>
        <strain evidence="2 3">HSMS-29</strain>
    </source>
</reference>
<sequence length="179" mass="19674">MIFPDTKTPDLRLPTLSHGPFDLSKPQGRNGTLVVFYRGLHCPLCIKQMGEIEQMLPEFEKREVDVVLVSADPAEKAVKTVEKAGVSKVRVAHSLALSDARDDWGLYISSARDGSEEPAMFNEPGIFYVRPDGSLYASWVQTAPFARPRMEDVVKALDFAIDKAYPPRGTVQAALAPAA</sequence>
<keyword evidence="3" id="KW-1185">Reference proteome</keyword>
<dbReference type="InterPro" id="IPR013766">
    <property type="entry name" value="Thioredoxin_domain"/>
</dbReference>
<dbReference type="GO" id="GO:0016491">
    <property type="term" value="F:oxidoreductase activity"/>
    <property type="evidence" value="ECO:0007669"/>
    <property type="project" value="InterPro"/>
</dbReference>
<evidence type="ECO:0000259" key="1">
    <source>
        <dbReference type="PROSITE" id="PS51352"/>
    </source>
</evidence>
<organism evidence="2 3">
    <name type="scientific">Sulfitobacter sabulilitoris</name>
    <dbReference type="NCBI Taxonomy" id="2562655"/>
    <lineage>
        <taxon>Bacteria</taxon>
        <taxon>Pseudomonadati</taxon>
        <taxon>Pseudomonadota</taxon>
        <taxon>Alphaproteobacteria</taxon>
        <taxon>Rhodobacterales</taxon>
        <taxon>Roseobacteraceae</taxon>
        <taxon>Sulfitobacter</taxon>
    </lineage>
</organism>
<dbReference type="Pfam" id="PF00578">
    <property type="entry name" value="AhpC-TSA"/>
    <property type="match status" value="1"/>
</dbReference>
<dbReference type="PROSITE" id="PS51352">
    <property type="entry name" value="THIOREDOXIN_2"/>
    <property type="match status" value="1"/>
</dbReference>
<dbReference type="AlphaFoldDB" id="A0A5S3PKL7"/>
<dbReference type="Gene3D" id="3.40.30.10">
    <property type="entry name" value="Glutaredoxin"/>
    <property type="match status" value="1"/>
</dbReference>
<comment type="caution">
    <text evidence="2">The sequence shown here is derived from an EMBL/GenBank/DDBJ whole genome shotgun (WGS) entry which is preliminary data.</text>
</comment>
<evidence type="ECO:0000313" key="2">
    <source>
        <dbReference type="EMBL" id="TMM52746.1"/>
    </source>
</evidence>
<feature type="domain" description="Thioredoxin" evidence="1">
    <location>
        <begin position="2"/>
        <end position="162"/>
    </location>
</feature>
<name>A0A5S3PKL7_9RHOB</name>
<dbReference type="Proteomes" id="UP000309550">
    <property type="component" value="Unassembled WGS sequence"/>
</dbReference>
<dbReference type="EMBL" id="VANS01000002">
    <property type="protein sequence ID" value="TMM52746.1"/>
    <property type="molecule type" value="Genomic_DNA"/>
</dbReference>
<dbReference type="GO" id="GO:0016209">
    <property type="term" value="F:antioxidant activity"/>
    <property type="evidence" value="ECO:0007669"/>
    <property type="project" value="InterPro"/>
</dbReference>
<dbReference type="SUPFAM" id="SSF52833">
    <property type="entry name" value="Thioredoxin-like"/>
    <property type="match status" value="1"/>
</dbReference>
<dbReference type="OrthoDB" id="9809746at2"/>
<dbReference type="InterPro" id="IPR036249">
    <property type="entry name" value="Thioredoxin-like_sf"/>
</dbReference>
<accession>A0A5S3PKL7</accession>
<dbReference type="RefSeq" id="WP_138662287.1">
    <property type="nucleotide sequence ID" value="NZ_VANS01000002.1"/>
</dbReference>